<reference evidence="2 3" key="1">
    <citation type="submission" date="2018-04" db="EMBL/GenBank/DDBJ databases">
        <title>Genomic Encyclopedia of Type Strains, Phase IV (KMG-IV): sequencing the most valuable type-strain genomes for metagenomic binning, comparative biology and taxonomic classification.</title>
        <authorList>
            <person name="Goeker M."/>
        </authorList>
    </citation>
    <scope>NUCLEOTIDE SEQUENCE [LARGE SCALE GENOMIC DNA]</scope>
    <source>
        <strain evidence="2 3">DSM 7138</strain>
    </source>
</reference>
<dbReference type="InterPro" id="IPR038740">
    <property type="entry name" value="BioF2-like_GNAT_dom"/>
</dbReference>
<protein>
    <submittedName>
        <fullName evidence="2">CelD/BcsL family acetyltransferase involved in cellulose biosynthesis</fullName>
    </submittedName>
</protein>
<dbReference type="InterPro" id="IPR016181">
    <property type="entry name" value="Acyl_CoA_acyltransferase"/>
</dbReference>
<dbReference type="Proteomes" id="UP000241247">
    <property type="component" value="Unassembled WGS sequence"/>
</dbReference>
<gene>
    <name evidence="2" type="ORF">C7449_101514</name>
</gene>
<organism evidence="2 3">
    <name type="scientific">Mycoplana dimorpha</name>
    <dbReference type="NCBI Taxonomy" id="28320"/>
    <lineage>
        <taxon>Bacteria</taxon>
        <taxon>Pseudomonadati</taxon>
        <taxon>Pseudomonadota</taxon>
        <taxon>Alphaproteobacteria</taxon>
        <taxon>Hyphomicrobiales</taxon>
        <taxon>Rhizobiaceae</taxon>
        <taxon>Mycoplana</taxon>
    </lineage>
</organism>
<dbReference type="Gene3D" id="3.40.630.30">
    <property type="match status" value="1"/>
</dbReference>
<dbReference type="SUPFAM" id="SSF55729">
    <property type="entry name" value="Acyl-CoA N-acyltransferases (Nat)"/>
    <property type="match status" value="1"/>
</dbReference>
<dbReference type="GO" id="GO:0016740">
    <property type="term" value="F:transferase activity"/>
    <property type="evidence" value="ECO:0007669"/>
    <property type="project" value="UniProtKB-KW"/>
</dbReference>
<accession>A0A2T5BIS2</accession>
<feature type="domain" description="BioF2-like acetyltransferase" evidence="1">
    <location>
        <begin position="199"/>
        <end position="354"/>
    </location>
</feature>
<comment type="caution">
    <text evidence="2">The sequence shown here is derived from an EMBL/GenBank/DDBJ whole genome shotgun (WGS) entry which is preliminary data.</text>
</comment>
<dbReference type="AlphaFoldDB" id="A0A2T5BIS2"/>
<keyword evidence="2" id="KW-0808">Transferase</keyword>
<evidence type="ECO:0000259" key="1">
    <source>
        <dbReference type="Pfam" id="PF13480"/>
    </source>
</evidence>
<dbReference type="OrthoDB" id="8193702at2"/>
<dbReference type="RefSeq" id="WP_108001178.1">
    <property type="nucleotide sequence ID" value="NZ_JBHEEX010000006.1"/>
</dbReference>
<dbReference type="Pfam" id="PF13480">
    <property type="entry name" value="Acetyltransf_6"/>
    <property type="match status" value="1"/>
</dbReference>
<proteinExistence type="predicted"/>
<sequence>MQLDFQLMLGDGQASSRLAHYALGRRRGEAVVPIAVRLHDRMEPLEATWRALEAANELSLHQSYDWCRAWAAAHDNRLLIVEGVHAGRTELLLPLEVVRHGPVRVARFLGSPFSNINTGLHTESFRSLATPPALRRAFDAARAEFARHVDLFMLENMPLSWRGREHPFSQLPAVRNQNAAYQLCLLGDLDRTLAQINAKRRRKKFRQSERRLEALGGYEHDVAQSPEAASATLSLFFRQKAMRFEAMGLPNVFRSEEVQAFFRALARMPASPHAYPLQLHSLKIATGPEAGRVVAIAGLSRKGDHVICQFGSIDEGFAPETSPGEFLFYLMIRRFCGEGVALFDFGIGDQAYKRSWCNIETVQHDLLWPTTLAGSAFARLHRTKAGAKRLIKQNPQLYAFLQRLRSGRAAHADPAVGHR</sequence>
<name>A0A2T5BIS2_MYCDI</name>
<evidence type="ECO:0000313" key="2">
    <source>
        <dbReference type="EMBL" id="PTM98848.1"/>
    </source>
</evidence>
<evidence type="ECO:0000313" key="3">
    <source>
        <dbReference type="Proteomes" id="UP000241247"/>
    </source>
</evidence>
<dbReference type="EMBL" id="PZZZ01000001">
    <property type="protein sequence ID" value="PTM98848.1"/>
    <property type="molecule type" value="Genomic_DNA"/>
</dbReference>
<keyword evidence="3" id="KW-1185">Reference proteome</keyword>